<name>A0A3Q0EZ57_VIGRR</name>
<reference evidence="3" key="2">
    <citation type="submission" date="2025-08" db="UniProtKB">
        <authorList>
            <consortium name="RefSeq"/>
        </authorList>
    </citation>
    <scope>IDENTIFICATION</scope>
    <source>
        <tissue evidence="3">Leaf</tissue>
    </source>
</reference>
<evidence type="ECO:0000313" key="3">
    <source>
        <dbReference type="RefSeq" id="XP_022635649.1"/>
    </source>
</evidence>
<accession>A0A3Q0EZ57</accession>
<feature type="compositionally biased region" description="Acidic residues" evidence="1">
    <location>
        <begin position="1"/>
        <end position="12"/>
    </location>
</feature>
<dbReference type="GeneID" id="111241491"/>
<evidence type="ECO:0000313" key="2">
    <source>
        <dbReference type="Proteomes" id="UP000087766"/>
    </source>
</evidence>
<keyword evidence="2" id="KW-1185">Reference proteome</keyword>
<sequence length="120" mass="13320">MLEFNEDFESDPDGVKQTDLYPSVSRNEGLGESEVAEEEKNIVFHTVSKKLIGEGEEANDVCGDSYLVETSETSVPKTCENDKVTPTIIEKSLDLKQSVGGMEELLLPLKINYYPICLQS</sequence>
<dbReference type="RefSeq" id="XP_022635649.1">
    <property type="nucleotide sequence ID" value="XM_022779928.1"/>
</dbReference>
<dbReference type="Proteomes" id="UP000087766">
    <property type="component" value="Chromosome 4"/>
</dbReference>
<dbReference type="OrthoDB" id="1926326at2759"/>
<organism evidence="2 3">
    <name type="scientific">Vigna radiata var. radiata</name>
    <name type="common">Mung bean</name>
    <name type="synonym">Phaseolus aureus</name>
    <dbReference type="NCBI Taxonomy" id="3916"/>
    <lineage>
        <taxon>Eukaryota</taxon>
        <taxon>Viridiplantae</taxon>
        <taxon>Streptophyta</taxon>
        <taxon>Embryophyta</taxon>
        <taxon>Tracheophyta</taxon>
        <taxon>Spermatophyta</taxon>
        <taxon>Magnoliopsida</taxon>
        <taxon>eudicotyledons</taxon>
        <taxon>Gunneridae</taxon>
        <taxon>Pentapetalae</taxon>
        <taxon>rosids</taxon>
        <taxon>fabids</taxon>
        <taxon>Fabales</taxon>
        <taxon>Fabaceae</taxon>
        <taxon>Papilionoideae</taxon>
        <taxon>50 kb inversion clade</taxon>
        <taxon>NPAAA clade</taxon>
        <taxon>indigoferoid/millettioid clade</taxon>
        <taxon>Phaseoleae</taxon>
        <taxon>Vigna</taxon>
    </lineage>
</organism>
<reference evidence="2" key="1">
    <citation type="journal article" date="2014" name="Nat. Commun.">
        <title>Genome sequence of mungbean and insights into evolution within Vigna species.</title>
        <authorList>
            <person name="Kang Y.J."/>
            <person name="Kim S.K."/>
            <person name="Kim M.Y."/>
            <person name="Lestari P."/>
            <person name="Kim K.H."/>
            <person name="Ha B.K."/>
            <person name="Jun T.H."/>
            <person name="Hwang W.J."/>
            <person name="Lee T."/>
            <person name="Lee J."/>
            <person name="Shim S."/>
            <person name="Yoon M.Y."/>
            <person name="Jang Y.E."/>
            <person name="Han K.S."/>
            <person name="Taeprayoon P."/>
            <person name="Yoon N."/>
            <person name="Somta P."/>
            <person name="Tanya P."/>
            <person name="Kim K.S."/>
            <person name="Gwag J.G."/>
            <person name="Moon J.K."/>
            <person name="Lee Y.H."/>
            <person name="Park B.S."/>
            <person name="Bombarely A."/>
            <person name="Doyle J.J."/>
            <person name="Jackson S.A."/>
            <person name="Schafleitner R."/>
            <person name="Srinives P."/>
            <person name="Varshney R.K."/>
            <person name="Lee S.H."/>
        </authorList>
    </citation>
    <scope>NUCLEOTIDE SEQUENCE [LARGE SCALE GENOMIC DNA]</scope>
    <source>
        <strain evidence="2">cv. VC1973A</strain>
    </source>
</reference>
<feature type="region of interest" description="Disordered" evidence="1">
    <location>
        <begin position="1"/>
        <end position="35"/>
    </location>
</feature>
<gene>
    <name evidence="3" type="primary">LOC111241491</name>
</gene>
<dbReference type="KEGG" id="vra:111241491"/>
<evidence type="ECO:0000256" key="1">
    <source>
        <dbReference type="SAM" id="MobiDB-lite"/>
    </source>
</evidence>
<protein>
    <submittedName>
        <fullName evidence="3">Uncharacterized protein LOC111241491</fullName>
    </submittedName>
</protein>
<proteinExistence type="predicted"/>
<dbReference type="AlphaFoldDB" id="A0A3Q0EZ57"/>